<evidence type="ECO:0000313" key="3">
    <source>
        <dbReference type="Proteomes" id="UP001519288"/>
    </source>
</evidence>
<keyword evidence="3" id="KW-1185">Reference proteome</keyword>
<gene>
    <name evidence="2" type="ORF">J2Z69_000316</name>
</gene>
<dbReference type="RefSeq" id="WP_209858544.1">
    <property type="nucleotide sequence ID" value="NZ_JAGGLD010000001.1"/>
</dbReference>
<evidence type="ECO:0000256" key="1">
    <source>
        <dbReference type="SAM" id="MobiDB-lite"/>
    </source>
</evidence>
<name>A0ABS4JC60_9BACL</name>
<proteinExistence type="predicted"/>
<dbReference type="Proteomes" id="UP001519288">
    <property type="component" value="Unassembled WGS sequence"/>
</dbReference>
<comment type="caution">
    <text evidence="2">The sequence shown here is derived from an EMBL/GenBank/DDBJ whole genome shotgun (WGS) entry which is preliminary data.</text>
</comment>
<organism evidence="2 3">
    <name type="scientific">Paenibacillus shirakamiensis</name>
    <dbReference type="NCBI Taxonomy" id="1265935"/>
    <lineage>
        <taxon>Bacteria</taxon>
        <taxon>Bacillati</taxon>
        <taxon>Bacillota</taxon>
        <taxon>Bacilli</taxon>
        <taxon>Bacillales</taxon>
        <taxon>Paenibacillaceae</taxon>
        <taxon>Paenibacillus</taxon>
    </lineage>
</organism>
<feature type="region of interest" description="Disordered" evidence="1">
    <location>
        <begin position="52"/>
        <end position="72"/>
    </location>
</feature>
<dbReference type="PROSITE" id="PS51257">
    <property type="entry name" value="PROKAR_LIPOPROTEIN"/>
    <property type="match status" value="1"/>
</dbReference>
<evidence type="ECO:0000313" key="2">
    <source>
        <dbReference type="EMBL" id="MBP1999297.1"/>
    </source>
</evidence>
<sequence>MRKLNPRYIAQISIGVSCILLISGCGLTQSPETLQKQEVMLSPAPMTSFDLPVNEDVYDTPSVQEDVYGTDQ</sequence>
<dbReference type="EMBL" id="JAGGLD010000001">
    <property type="protein sequence ID" value="MBP1999297.1"/>
    <property type="molecule type" value="Genomic_DNA"/>
</dbReference>
<accession>A0ABS4JC60</accession>
<protein>
    <submittedName>
        <fullName evidence="2">Uncharacterized protein</fullName>
    </submittedName>
</protein>
<reference evidence="2 3" key="1">
    <citation type="submission" date="2021-03" db="EMBL/GenBank/DDBJ databases">
        <title>Genomic Encyclopedia of Type Strains, Phase IV (KMG-IV): sequencing the most valuable type-strain genomes for metagenomic binning, comparative biology and taxonomic classification.</title>
        <authorList>
            <person name="Goeker M."/>
        </authorList>
    </citation>
    <scope>NUCLEOTIDE SEQUENCE [LARGE SCALE GENOMIC DNA]</scope>
    <source>
        <strain evidence="2 3">DSM 26806</strain>
    </source>
</reference>